<evidence type="ECO:0000313" key="3">
    <source>
        <dbReference type="Proteomes" id="UP000053961"/>
    </source>
</evidence>
<organism evidence="2 3">
    <name type="scientific">Methanothrix harundinacea</name>
    <dbReference type="NCBI Taxonomy" id="301375"/>
    <lineage>
        <taxon>Archaea</taxon>
        <taxon>Methanobacteriati</taxon>
        <taxon>Methanobacteriota</taxon>
        <taxon>Stenosarchaea group</taxon>
        <taxon>Methanomicrobia</taxon>
        <taxon>Methanotrichales</taxon>
        <taxon>Methanotrichaceae</taxon>
        <taxon>Methanothrix</taxon>
    </lineage>
</organism>
<dbReference type="EMBL" id="LGHB01000035">
    <property type="protein sequence ID" value="KUK95360.1"/>
    <property type="molecule type" value="Genomic_DNA"/>
</dbReference>
<accession>A0A101IHH0</accession>
<dbReference type="InterPro" id="IPR019587">
    <property type="entry name" value="Polyketide_cyclase/dehydratase"/>
</dbReference>
<gene>
    <name evidence="1" type="ORF">XD72_1541</name>
    <name evidence="2" type="ORF">XE07_1819</name>
</gene>
<dbReference type="PANTHER" id="PTHR36166">
    <property type="entry name" value="CHROMOSOME 9, WHOLE GENOME SHOTGUN SEQUENCE"/>
    <property type="match status" value="1"/>
</dbReference>
<dbReference type="EMBL" id="LGFT01000035">
    <property type="protein sequence ID" value="KUK44088.1"/>
    <property type="molecule type" value="Genomic_DNA"/>
</dbReference>
<dbReference type="CDD" id="cd07822">
    <property type="entry name" value="SRPBCC_4"/>
    <property type="match status" value="1"/>
</dbReference>
<evidence type="ECO:0000313" key="1">
    <source>
        <dbReference type="EMBL" id="KUK44088.1"/>
    </source>
</evidence>
<sequence>MFKKEIRGEIEIMASPQKVWKALTDFEAFTDWNPFIRPVVGEAKGGSRLRVQIKPPGGRSVAFRPVVAQVIPDRELRWKGRLWLPALFDGEHIFEIEPLGAERVRFVQREVFSGLLVPFMAKSIDQTLSGFEEMNKALKERVEGGDG</sequence>
<protein>
    <submittedName>
        <fullName evidence="2">Activator of Hsp90 ATPase 1 family protein</fullName>
    </submittedName>
</protein>
<dbReference type="PANTHER" id="PTHR36166:SF1">
    <property type="entry name" value="SRPBCC DOMAIN-CONTAINING PROTEIN"/>
    <property type="match status" value="1"/>
</dbReference>
<name>A0A101IHH0_9EURY</name>
<dbReference type="Proteomes" id="UP000057043">
    <property type="component" value="Unassembled WGS sequence"/>
</dbReference>
<reference evidence="3 4" key="2">
    <citation type="journal article" date="2015" name="MBio">
        <title>Genome-Resolved Metagenomic Analysis Reveals Roles for Candidate Phyla and Other Microbial Community Members in Biogeochemical Transformations in Oil Reservoirs.</title>
        <authorList>
            <person name="Hu P."/>
            <person name="Tom L."/>
            <person name="Singh A."/>
            <person name="Thomas B.C."/>
            <person name="Baker B.J."/>
            <person name="Piceno Y.M."/>
            <person name="Andersen G.L."/>
            <person name="Banfield J.F."/>
        </authorList>
    </citation>
    <scope>NUCLEOTIDE SEQUENCE [LARGE SCALE GENOMIC DNA]</scope>
    <source>
        <strain evidence="1">57_489</strain>
    </source>
</reference>
<dbReference type="Pfam" id="PF10604">
    <property type="entry name" value="Polyketide_cyc2"/>
    <property type="match status" value="1"/>
</dbReference>
<proteinExistence type="predicted"/>
<reference evidence="2" key="1">
    <citation type="journal article" date="2015" name="MBio">
        <title>Genome-resolved metagenomic analysis reveals roles for candidate phyla and other microbial community members in biogeochemical transformations in oil reservoirs.</title>
        <authorList>
            <person name="Hu P."/>
            <person name="Tom L."/>
            <person name="Singh A."/>
            <person name="Thomas B.C."/>
            <person name="Baker B.J."/>
            <person name="Piceno Y.M."/>
            <person name="Andersen G.L."/>
            <person name="Banfield J.F."/>
        </authorList>
    </citation>
    <scope>NUCLEOTIDE SEQUENCE [LARGE SCALE GENOMIC DNA]</scope>
    <source>
        <strain evidence="2">56_747</strain>
    </source>
</reference>
<dbReference type="InterPro" id="IPR023393">
    <property type="entry name" value="START-like_dom_sf"/>
</dbReference>
<dbReference type="Proteomes" id="UP000053961">
    <property type="component" value="Unassembled WGS sequence"/>
</dbReference>
<evidence type="ECO:0000313" key="4">
    <source>
        <dbReference type="Proteomes" id="UP000057043"/>
    </source>
</evidence>
<dbReference type="AlphaFoldDB" id="A0A101IHH0"/>
<dbReference type="Gene3D" id="3.30.530.20">
    <property type="match status" value="1"/>
</dbReference>
<comment type="caution">
    <text evidence="2">The sequence shown here is derived from an EMBL/GenBank/DDBJ whole genome shotgun (WGS) entry which is preliminary data.</text>
</comment>
<dbReference type="SUPFAM" id="SSF55961">
    <property type="entry name" value="Bet v1-like"/>
    <property type="match status" value="1"/>
</dbReference>
<evidence type="ECO:0000313" key="2">
    <source>
        <dbReference type="EMBL" id="KUK95360.1"/>
    </source>
</evidence>
<dbReference type="PATRIC" id="fig|301375.6.peg.1253"/>